<dbReference type="GeneID" id="5886351"/>
<feature type="compositionally biased region" description="Polar residues" evidence="2">
    <location>
        <begin position="243"/>
        <end position="257"/>
    </location>
</feature>
<feature type="coiled-coil region" evidence="1">
    <location>
        <begin position="4"/>
        <end position="50"/>
    </location>
</feature>
<accession>B0ESV6</accession>
<organism evidence="4">
    <name type="scientific">Entamoeba dispar (strain ATCC PRA-260 / SAW760)</name>
    <dbReference type="NCBI Taxonomy" id="370354"/>
    <lineage>
        <taxon>Eukaryota</taxon>
        <taxon>Amoebozoa</taxon>
        <taxon>Evosea</taxon>
        <taxon>Archamoebae</taxon>
        <taxon>Mastigamoebida</taxon>
        <taxon>Entamoebidae</taxon>
        <taxon>Entamoeba</taxon>
    </lineage>
</organism>
<evidence type="ECO:0000313" key="4">
    <source>
        <dbReference type="Proteomes" id="UP000008076"/>
    </source>
</evidence>
<evidence type="ECO:0000313" key="3">
    <source>
        <dbReference type="EMBL" id="EDR22383.1"/>
    </source>
</evidence>
<name>B0ESV6_ENTDS</name>
<keyword evidence="1" id="KW-0175">Coiled coil</keyword>
<dbReference type="eggNOG" id="ENOG502R10T">
    <property type="taxonomic scope" value="Eukaryota"/>
</dbReference>
<evidence type="ECO:0000256" key="1">
    <source>
        <dbReference type="SAM" id="Coils"/>
    </source>
</evidence>
<gene>
    <name evidence="3" type="ORF">EDI_343150</name>
</gene>
<feature type="compositionally biased region" description="Polar residues" evidence="2">
    <location>
        <begin position="135"/>
        <end position="158"/>
    </location>
</feature>
<keyword evidence="4" id="KW-1185">Reference proteome</keyword>
<dbReference type="AlphaFoldDB" id="B0ESV6"/>
<dbReference type="OMA" id="IHNEFED"/>
<dbReference type="RefSeq" id="XP_001741160.1">
    <property type="nucleotide sequence ID" value="XM_001741108.1"/>
</dbReference>
<dbReference type="VEuPathDB" id="AmoebaDB:EDI_343150"/>
<feature type="coiled-coil region" evidence="1">
    <location>
        <begin position="76"/>
        <end position="103"/>
    </location>
</feature>
<feature type="region of interest" description="Disordered" evidence="2">
    <location>
        <begin position="135"/>
        <end position="174"/>
    </location>
</feature>
<sequence>MVEIHSLQEEIGFLHQKIETLQLDNYDSRLTLMEIELSKKTIAYEELEEKYVQSLGKQSVLSKEKSLLETKEKYMLVEYQGKLQELQEWCENLKQENKALKSGKKFDKKQKITKDVIQPPQTIKKDESVIQNNNIQTNPFLDPSSNQEVTNTTPSLPRQKNKVETNPFLDPSLTQQPITTHEKTIETNPFLDPSLNQQPKTPLQENEIQTNPFIDTAAPQQSQNTNPFIDVTVTQQQSQNTNPFIDNSSQKSDPLNKTQKKETNPFLDESLINQITQKNSDQPKSVSKSSSQVGVIIHSTSTNEIKEKLPEKKQFVLEKPQVVIKPEFSEFGVDDSSSDNEIITKNMSNQTKGVIELKKKNEVLKKENEILKLQLSESIEKNSELESVMKRSIDDKTTIIQSLQNNIVTLESQLKQSTFKQKQLESKLEDYTKASSEEVEENNRYLLLNGICVALKMGNPDYERTHLSVSTLYEQIKNKKIPLCQWPLYVSTSFDNEINGGNEDDVV</sequence>
<proteinExistence type="predicted"/>
<reference evidence="4" key="1">
    <citation type="submission" date="2007-12" db="EMBL/GenBank/DDBJ databases">
        <title>Annotation of Entamoeba dispar SAW760.</title>
        <authorList>
            <person name="Lorenzi H."/>
            <person name="Inman J."/>
            <person name="Schobel S."/>
            <person name="Amedeo P."/>
            <person name="Caler E."/>
        </authorList>
    </citation>
    <scope>NUCLEOTIDE SEQUENCE [LARGE SCALE GENOMIC DNA]</scope>
    <source>
        <strain evidence="4">ATCC PRA-260 / SAW760</strain>
    </source>
</reference>
<dbReference type="Proteomes" id="UP000008076">
    <property type="component" value="Unassembled WGS sequence"/>
</dbReference>
<dbReference type="KEGG" id="edi:EDI_343150"/>
<feature type="region of interest" description="Disordered" evidence="2">
    <location>
        <begin position="235"/>
        <end position="260"/>
    </location>
</feature>
<dbReference type="OrthoDB" id="29645at2759"/>
<evidence type="ECO:0000256" key="2">
    <source>
        <dbReference type="SAM" id="MobiDB-lite"/>
    </source>
</evidence>
<dbReference type="EMBL" id="DS550740">
    <property type="protein sequence ID" value="EDR22383.1"/>
    <property type="molecule type" value="Genomic_DNA"/>
</dbReference>
<protein>
    <submittedName>
        <fullName evidence="3">Uncharacterized protein</fullName>
    </submittedName>
</protein>
<feature type="coiled-coil region" evidence="1">
    <location>
        <begin position="354"/>
        <end position="441"/>
    </location>
</feature>